<sequence>MQIRKTLLTVAVAAALGACGGGSDTMEAATPAVTASALRSQAQALRNAGVTPEEAARQLMDAAESAPQYAGYFPSHQPTQSAGPFHYRHYPETGVYLGVVVVAGTSYEVGAIYVIGGPFGGSIDAPVPQGLVTNYITPVAPTPTTPPPAGAGNGCFDLALLDTQGTRLTVSYSYTGAMTGTQTIDSTVGGLVSFQGYQARETVTATTSSMQGGFTITAKVYAARTGVGEVTQYGMATEESTLAPAMRTVYTPPWVDRTASLAIGESFTATQNTSYSYVINGAETPGGSYQTSSTTTYLGNETVTVPAGTYDACKFEVSSGPGSAPSTNWFVRGKGLHVKSVNGGVVMEATSVKLNGQAL</sequence>
<reference evidence="1 2" key="1">
    <citation type="journal article" date="2020" name="Nature">
        <title>Bacterial chemolithoautotrophy via manganese oxidation.</title>
        <authorList>
            <person name="Yu H."/>
            <person name="Leadbetter J.R."/>
        </authorList>
    </citation>
    <scope>NUCLEOTIDE SEQUENCE [LARGE SCALE GENOMIC DNA]</scope>
    <source>
        <strain evidence="1 2">RBP-1</strain>
    </source>
</reference>
<keyword evidence="2" id="KW-1185">Reference proteome</keyword>
<name>A0A7X6DJI8_9BURK</name>
<dbReference type="AlphaFoldDB" id="A0A7X6DJI8"/>
<protein>
    <submittedName>
        <fullName evidence="1">Uncharacterized protein</fullName>
    </submittedName>
</protein>
<proteinExistence type="predicted"/>
<dbReference type="PROSITE" id="PS51257">
    <property type="entry name" value="PROKAR_LIPOPROTEIN"/>
    <property type="match status" value="1"/>
</dbReference>
<gene>
    <name evidence="1" type="ORF">RAMLITH_21165</name>
</gene>
<dbReference type="RefSeq" id="WP_168109460.1">
    <property type="nucleotide sequence ID" value="NZ_VTOX01000010.1"/>
</dbReference>
<dbReference type="Proteomes" id="UP000521868">
    <property type="component" value="Unassembled WGS sequence"/>
</dbReference>
<organism evidence="1 2">
    <name type="scientific">Ramlibacter lithotrophicus</name>
    <dbReference type="NCBI Taxonomy" id="2606681"/>
    <lineage>
        <taxon>Bacteria</taxon>
        <taxon>Pseudomonadati</taxon>
        <taxon>Pseudomonadota</taxon>
        <taxon>Betaproteobacteria</taxon>
        <taxon>Burkholderiales</taxon>
        <taxon>Comamonadaceae</taxon>
        <taxon>Ramlibacter</taxon>
    </lineage>
</organism>
<dbReference type="Gene3D" id="2.40.360.20">
    <property type="match status" value="1"/>
</dbReference>
<dbReference type="EMBL" id="VTOX01000010">
    <property type="protein sequence ID" value="NKE68332.1"/>
    <property type="molecule type" value="Genomic_DNA"/>
</dbReference>
<accession>A0A7X6DJI8</accession>
<evidence type="ECO:0000313" key="1">
    <source>
        <dbReference type="EMBL" id="NKE68332.1"/>
    </source>
</evidence>
<evidence type="ECO:0000313" key="2">
    <source>
        <dbReference type="Proteomes" id="UP000521868"/>
    </source>
</evidence>
<comment type="caution">
    <text evidence="1">The sequence shown here is derived from an EMBL/GenBank/DDBJ whole genome shotgun (WGS) entry which is preliminary data.</text>
</comment>